<dbReference type="Pfam" id="PF00696">
    <property type="entry name" value="AA_kinase"/>
    <property type="match status" value="1"/>
</dbReference>
<comment type="subcellular location">
    <subcellularLocation>
        <location evidence="8">Cytoplasm</location>
    </subcellularLocation>
</comment>
<keyword evidence="7 8" id="KW-0067">ATP-binding</keyword>
<dbReference type="HAMAP" id="MF_00456">
    <property type="entry name" value="ProB"/>
    <property type="match status" value="1"/>
</dbReference>
<feature type="binding site" evidence="8">
    <location>
        <position position="58"/>
    </location>
    <ligand>
        <name>substrate</name>
    </ligand>
</feature>
<dbReference type="GO" id="GO:0005829">
    <property type="term" value="C:cytosol"/>
    <property type="evidence" value="ECO:0007669"/>
    <property type="project" value="TreeGrafter"/>
</dbReference>
<evidence type="ECO:0000256" key="6">
    <source>
        <dbReference type="ARBA" id="ARBA00022777"/>
    </source>
</evidence>
<dbReference type="AlphaFoldDB" id="A0A3E0X0Z2"/>
<comment type="caution">
    <text evidence="10">The sequence shown here is derived from an EMBL/GenBank/DDBJ whole genome shotgun (WGS) entry which is preliminary data.</text>
</comment>
<gene>
    <name evidence="8" type="primary">proB</name>
    <name evidence="10" type="ORF">CAL65_08325</name>
</gene>
<dbReference type="PIRSF" id="PIRSF000729">
    <property type="entry name" value="GK"/>
    <property type="match status" value="1"/>
</dbReference>
<evidence type="ECO:0000259" key="9">
    <source>
        <dbReference type="SMART" id="SM00359"/>
    </source>
</evidence>
<evidence type="ECO:0000256" key="4">
    <source>
        <dbReference type="ARBA" id="ARBA00022679"/>
    </source>
</evidence>
<comment type="similarity">
    <text evidence="8">Belongs to the glutamate 5-kinase family.</text>
</comment>
<feature type="binding site" evidence="8">
    <location>
        <position position="157"/>
    </location>
    <ligand>
        <name>substrate</name>
    </ligand>
</feature>
<dbReference type="Gene3D" id="3.40.1160.10">
    <property type="entry name" value="Acetylglutamate kinase-like"/>
    <property type="match status" value="2"/>
</dbReference>
<organism evidence="10 11">
    <name type="scientific">Alkalilimnicola ehrlichii</name>
    <dbReference type="NCBI Taxonomy" id="351052"/>
    <lineage>
        <taxon>Bacteria</taxon>
        <taxon>Pseudomonadati</taxon>
        <taxon>Pseudomonadota</taxon>
        <taxon>Gammaproteobacteria</taxon>
        <taxon>Chromatiales</taxon>
        <taxon>Ectothiorhodospiraceae</taxon>
        <taxon>Alkalilimnicola</taxon>
    </lineage>
</organism>
<comment type="function">
    <text evidence="8">Catalyzes the transfer of a phosphate group to glutamate to form L-glutamate 5-phosphate.</text>
</comment>
<dbReference type="Proteomes" id="UP000256763">
    <property type="component" value="Unassembled WGS sequence"/>
</dbReference>
<dbReference type="OrthoDB" id="9804434at2"/>
<sequence length="378" mass="40558">METRERDRLERSGRWVVKVGSALVTNDGRGLDRQRIASWVEQIVRLRQAGVEVLLVSSGAVAEGIKRLGWLRRPHALHQLQAAAAVGQMGLVQAYESEFQCYGIHTAQVLLTHDDLSNRKRYLNARSTLKSLLDLGVVPVVNENDTVATDEIRFGDNDTLAALVANLVEADLLAILTDQAGLFDSDPRSNPDARLISRGLAGDPALEAMCSAGAGALGSGGMLTKVRAAARAARSGAATVIASGREEAVLERLRQSEAIGTLLLPSREPVAARKQWLASHLQVAGKVWIDAGAVKVLREAGSSLLPVGVTRVEGNFSRGEMIACIGPDGREVARGLTNYSAQEADAIKGHASSRIEHLLSYVDEPELVHRDNLVITLP</sequence>
<dbReference type="InterPro" id="IPR036393">
    <property type="entry name" value="AceGlu_kinase-like_sf"/>
</dbReference>
<dbReference type="InterPro" id="IPR015947">
    <property type="entry name" value="PUA-like_sf"/>
</dbReference>
<dbReference type="SUPFAM" id="SSF53633">
    <property type="entry name" value="Carbamate kinase-like"/>
    <property type="match status" value="1"/>
</dbReference>
<dbReference type="CDD" id="cd04242">
    <property type="entry name" value="AAK_G5K_ProB"/>
    <property type="match status" value="1"/>
</dbReference>
<keyword evidence="2 8" id="KW-0028">Amino-acid biosynthesis</keyword>
<evidence type="ECO:0000256" key="7">
    <source>
        <dbReference type="ARBA" id="ARBA00022840"/>
    </source>
</evidence>
<keyword evidence="4 8" id="KW-0808">Transferase</keyword>
<dbReference type="UniPathway" id="UPA00098">
    <property type="reaction ID" value="UER00359"/>
</dbReference>
<comment type="pathway">
    <text evidence="8">Amino-acid biosynthesis; L-proline biosynthesis; L-glutamate 5-semialdehyde from L-glutamate: step 1/2.</text>
</comment>
<dbReference type="Gene3D" id="2.30.130.10">
    <property type="entry name" value="PUA domain"/>
    <property type="match status" value="1"/>
</dbReference>
<accession>A0A3E0X0Z2</accession>
<dbReference type="EC" id="2.7.2.11" evidence="8"/>
<keyword evidence="11" id="KW-1185">Reference proteome</keyword>
<reference evidence="11" key="1">
    <citation type="submission" date="2017-05" db="EMBL/GenBank/DDBJ databases">
        <authorList>
            <person name="Sharma S."/>
            <person name="Sidhu C."/>
            <person name="Pinnaka A.K."/>
        </authorList>
    </citation>
    <scope>NUCLEOTIDE SEQUENCE [LARGE SCALE GENOMIC DNA]</scope>
    <source>
        <strain evidence="11">AK93</strain>
    </source>
</reference>
<dbReference type="SMART" id="SM00359">
    <property type="entry name" value="PUA"/>
    <property type="match status" value="1"/>
</dbReference>
<keyword evidence="3 8" id="KW-0641">Proline biosynthesis</keyword>
<dbReference type="InterPro" id="IPR005715">
    <property type="entry name" value="Glu_5kinase/COase_Synthase"/>
</dbReference>
<dbReference type="InterPro" id="IPR019797">
    <property type="entry name" value="Glutamate_5-kinase_CS"/>
</dbReference>
<dbReference type="NCBIfam" id="TIGR01027">
    <property type="entry name" value="proB"/>
    <property type="match status" value="1"/>
</dbReference>
<comment type="catalytic activity">
    <reaction evidence="8">
        <text>L-glutamate + ATP = L-glutamyl 5-phosphate + ADP</text>
        <dbReference type="Rhea" id="RHEA:14877"/>
        <dbReference type="ChEBI" id="CHEBI:29985"/>
        <dbReference type="ChEBI" id="CHEBI:30616"/>
        <dbReference type="ChEBI" id="CHEBI:58274"/>
        <dbReference type="ChEBI" id="CHEBI:456216"/>
        <dbReference type="EC" id="2.7.2.11"/>
    </reaction>
</comment>
<dbReference type="GO" id="GO:0004349">
    <property type="term" value="F:glutamate 5-kinase activity"/>
    <property type="evidence" value="ECO:0007669"/>
    <property type="project" value="UniProtKB-UniRule"/>
</dbReference>
<feature type="binding site" evidence="8">
    <location>
        <position position="18"/>
    </location>
    <ligand>
        <name>ATP</name>
        <dbReference type="ChEBI" id="CHEBI:30616"/>
    </ligand>
</feature>
<evidence type="ECO:0000256" key="2">
    <source>
        <dbReference type="ARBA" id="ARBA00022605"/>
    </source>
</evidence>
<evidence type="ECO:0000256" key="5">
    <source>
        <dbReference type="ARBA" id="ARBA00022741"/>
    </source>
</evidence>
<evidence type="ECO:0000256" key="1">
    <source>
        <dbReference type="ARBA" id="ARBA00022490"/>
    </source>
</evidence>
<dbReference type="InterPro" id="IPR002478">
    <property type="entry name" value="PUA"/>
</dbReference>
<dbReference type="SUPFAM" id="SSF88697">
    <property type="entry name" value="PUA domain-like"/>
    <property type="match status" value="1"/>
</dbReference>
<dbReference type="RefSeq" id="WP_116301627.1">
    <property type="nucleotide sequence ID" value="NZ_NFZV01000005.1"/>
</dbReference>
<evidence type="ECO:0000256" key="8">
    <source>
        <dbReference type="HAMAP-Rule" id="MF_00456"/>
    </source>
</evidence>
<name>A0A3E0X0Z2_9GAMM</name>
<dbReference type="FunFam" id="2.30.130.10:FF:000007">
    <property type="entry name" value="Glutamate 5-kinase"/>
    <property type="match status" value="1"/>
</dbReference>
<dbReference type="Pfam" id="PF01472">
    <property type="entry name" value="PUA"/>
    <property type="match status" value="1"/>
</dbReference>
<dbReference type="GO" id="GO:0003723">
    <property type="term" value="F:RNA binding"/>
    <property type="evidence" value="ECO:0007669"/>
    <property type="project" value="InterPro"/>
</dbReference>
<feature type="binding site" evidence="8">
    <location>
        <position position="145"/>
    </location>
    <ligand>
        <name>substrate</name>
    </ligand>
</feature>
<dbReference type="PANTHER" id="PTHR43654:SF1">
    <property type="entry name" value="ISOPENTENYL PHOSPHATE KINASE"/>
    <property type="match status" value="1"/>
</dbReference>
<keyword evidence="6 8" id="KW-0418">Kinase</keyword>
<evidence type="ECO:0000256" key="3">
    <source>
        <dbReference type="ARBA" id="ARBA00022650"/>
    </source>
</evidence>
<feature type="binding site" evidence="8">
    <location>
        <begin position="219"/>
        <end position="225"/>
    </location>
    <ligand>
        <name>ATP</name>
        <dbReference type="ChEBI" id="CHEBI:30616"/>
    </ligand>
</feature>
<keyword evidence="5 8" id="KW-0547">Nucleotide-binding</keyword>
<dbReference type="InterPro" id="IPR001048">
    <property type="entry name" value="Asp/Glu/Uridylate_kinase"/>
</dbReference>
<evidence type="ECO:0000313" key="11">
    <source>
        <dbReference type="Proteomes" id="UP000256763"/>
    </source>
</evidence>
<dbReference type="FunFam" id="3.40.1160.10:FF:000018">
    <property type="entry name" value="Glutamate 5-kinase"/>
    <property type="match status" value="1"/>
</dbReference>
<dbReference type="PROSITE" id="PS50890">
    <property type="entry name" value="PUA"/>
    <property type="match status" value="1"/>
</dbReference>
<protein>
    <recommendedName>
        <fullName evidence="8">Glutamate 5-kinase</fullName>
        <ecNumber evidence="8">2.7.2.11</ecNumber>
    </recommendedName>
    <alternativeName>
        <fullName evidence="8">Gamma-glutamyl kinase</fullName>
        <shortName evidence="8">GK</shortName>
    </alternativeName>
</protein>
<proteinExistence type="inferred from homology"/>
<dbReference type="CDD" id="cd21157">
    <property type="entry name" value="PUA_G5K"/>
    <property type="match status" value="1"/>
</dbReference>
<keyword evidence="1 8" id="KW-0963">Cytoplasm</keyword>
<evidence type="ECO:0000313" key="10">
    <source>
        <dbReference type="EMBL" id="RFA37915.1"/>
    </source>
</evidence>
<dbReference type="GO" id="GO:0055129">
    <property type="term" value="P:L-proline biosynthetic process"/>
    <property type="evidence" value="ECO:0007669"/>
    <property type="project" value="UniProtKB-UniRule"/>
</dbReference>
<dbReference type="EMBL" id="NFZW01000006">
    <property type="protein sequence ID" value="RFA37915.1"/>
    <property type="molecule type" value="Genomic_DNA"/>
</dbReference>
<dbReference type="PANTHER" id="PTHR43654">
    <property type="entry name" value="GLUTAMATE 5-KINASE"/>
    <property type="match status" value="1"/>
</dbReference>
<dbReference type="InterPro" id="IPR001057">
    <property type="entry name" value="Glu/AcGlu_kinase"/>
</dbReference>
<dbReference type="PROSITE" id="PS00902">
    <property type="entry name" value="GLUTAMATE_5_KINASE"/>
    <property type="match status" value="1"/>
</dbReference>
<dbReference type="PRINTS" id="PR00474">
    <property type="entry name" value="GLU5KINASE"/>
</dbReference>
<dbReference type="InterPro" id="IPR041739">
    <property type="entry name" value="G5K_ProB"/>
</dbReference>
<dbReference type="GO" id="GO:0005524">
    <property type="term" value="F:ATP binding"/>
    <property type="evidence" value="ECO:0007669"/>
    <property type="project" value="UniProtKB-KW"/>
</dbReference>
<dbReference type="InterPro" id="IPR011529">
    <property type="entry name" value="Glu_5kinase"/>
</dbReference>
<feature type="domain" description="PUA" evidence="9">
    <location>
        <begin position="285"/>
        <end position="368"/>
    </location>
</feature>
<feature type="binding site" evidence="8">
    <location>
        <begin position="177"/>
        <end position="178"/>
    </location>
    <ligand>
        <name>ATP</name>
        <dbReference type="ChEBI" id="CHEBI:30616"/>
    </ligand>
</feature>
<dbReference type="InterPro" id="IPR036974">
    <property type="entry name" value="PUA_sf"/>
</dbReference>